<organism evidence="2 3">
    <name type="scientific">Paracoccidioides brasiliensis (strain Pb18)</name>
    <dbReference type="NCBI Taxonomy" id="502780"/>
    <lineage>
        <taxon>Eukaryota</taxon>
        <taxon>Fungi</taxon>
        <taxon>Dikarya</taxon>
        <taxon>Ascomycota</taxon>
        <taxon>Pezizomycotina</taxon>
        <taxon>Eurotiomycetes</taxon>
        <taxon>Eurotiomycetidae</taxon>
        <taxon>Onygenales</taxon>
        <taxon>Ajellomycetaceae</taxon>
        <taxon>Paracoccidioides</taxon>
    </lineage>
</organism>
<dbReference type="Proteomes" id="UP000001628">
    <property type="component" value="Unassembled WGS sequence"/>
</dbReference>
<sequence length="70" mass="7900">MRHQDKHEDEELLQVTKGFILVVQAVDTPSVFEPESAMSTSGTQLGKAQMQRMEKGHNQLKAEEEKRGGF</sequence>
<accession>C1GE01</accession>
<reference evidence="2 3" key="1">
    <citation type="journal article" date="2011" name="PLoS Genet.">
        <title>Comparative genomic analysis of human fungal pathogens causing paracoccidioidomycosis.</title>
        <authorList>
            <person name="Desjardins C.A."/>
            <person name="Champion M.D."/>
            <person name="Holder J.W."/>
            <person name="Muszewska A."/>
            <person name="Goldberg J."/>
            <person name="Bailao A.M."/>
            <person name="Brigido M.M."/>
            <person name="Ferreira M.E."/>
            <person name="Garcia A.M."/>
            <person name="Grynberg M."/>
            <person name="Gujja S."/>
            <person name="Heiman D.I."/>
            <person name="Henn M.R."/>
            <person name="Kodira C.D."/>
            <person name="Leon-Narvaez H."/>
            <person name="Longo L.V."/>
            <person name="Ma L.J."/>
            <person name="Malavazi I."/>
            <person name="Matsuo A.L."/>
            <person name="Morais F.V."/>
            <person name="Pereira M."/>
            <person name="Rodriguez-Brito S."/>
            <person name="Sakthikumar S."/>
            <person name="Salem-Izacc S.M."/>
            <person name="Sykes S.M."/>
            <person name="Teixeira M.M."/>
            <person name="Vallejo M.C."/>
            <person name="Walter M.E."/>
            <person name="Yandava C."/>
            <person name="Young S."/>
            <person name="Zeng Q."/>
            <person name="Zucker J."/>
            <person name="Felipe M.S."/>
            <person name="Goldman G.H."/>
            <person name="Haas B.J."/>
            <person name="McEwen J.G."/>
            <person name="Nino-Vega G."/>
            <person name="Puccia R."/>
            <person name="San-Blas G."/>
            <person name="Soares C.M."/>
            <person name="Birren B.W."/>
            <person name="Cuomo C.A."/>
        </authorList>
    </citation>
    <scope>NUCLEOTIDE SEQUENCE [LARGE SCALE GENOMIC DNA]</scope>
    <source>
        <strain evidence="2 3">Pb18</strain>
    </source>
</reference>
<dbReference type="HOGENOM" id="CLU_2758484_0_0_1"/>
<dbReference type="GeneID" id="22584407"/>
<feature type="compositionally biased region" description="Basic and acidic residues" evidence="1">
    <location>
        <begin position="52"/>
        <end position="70"/>
    </location>
</feature>
<dbReference type="InParanoid" id="C1GE01"/>
<dbReference type="VEuPathDB" id="FungiDB:PADG_05487"/>
<dbReference type="RefSeq" id="XP_010760763.1">
    <property type="nucleotide sequence ID" value="XM_010762461.1"/>
</dbReference>
<feature type="region of interest" description="Disordered" evidence="1">
    <location>
        <begin position="33"/>
        <end position="70"/>
    </location>
</feature>
<dbReference type="AlphaFoldDB" id="C1GE01"/>
<gene>
    <name evidence="2" type="ORF">PADG_05487</name>
</gene>
<evidence type="ECO:0000313" key="2">
    <source>
        <dbReference type="EMBL" id="EEH49408.2"/>
    </source>
</evidence>
<keyword evidence="3" id="KW-1185">Reference proteome</keyword>
<evidence type="ECO:0000313" key="3">
    <source>
        <dbReference type="Proteomes" id="UP000001628"/>
    </source>
</evidence>
<dbReference type="EMBL" id="KN275962">
    <property type="protein sequence ID" value="EEH49408.2"/>
    <property type="molecule type" value="Genomic_DNA"/>
</dbReference>
<protein>
    <submittedName>
        <fullName evidence="2">Uncharacterized protein</fullName>
    </submittedName>
</protein>
<dbReference type="KEGG" id="pbn:PADG_05487"/>
<proteinExistence type="predicted"/>
<feature type="compositionally biased region" description="Polar residues" evidence="1">
    <location>
        <begin position="37"/>
        <end position="46"/>
    </location>
</feature>
<name>C1GE01_PARBD</name>
<evidence type="ECO:0000256" key="1">
    <source>
        <dbReference type="SAM" id="MobiDB-lite"/>
    </source>
</evidence>